<evidence type="ECO:0000256" key="1">
    <source>
        <dbReference type="ARBA" id="ARBA00012417"/>
    </source>
</evidence>
<comment type="caution">
    <text evidence="9">The sequence shown here is derived from an EMBL/GenBank/DDBJ whole genome shotgun (WGS) entry which is preliminary data.</text>
</comment>
<dbReference type="Proteomes" id="UP001596303">
    <property type="component" value="Unassembled WGS sequence"/>
</dbReference>
<dbReference type="Gene3D" id="3.20.20.140">
    <property type="entry name" value="Metal-dependent hydrolases"/>
    <property type="match status" value="1"/>
</dbReference>
<dbReference type="PANTHER" id="PTHR32294:SF0">
    <property type="entry name" value="DNA POLYMERASE III SUBUNIT ALPHA"/>
    <property type="match status" value="1"/>
</dbReference>
<dbReference type="Pfam" id="PF07733">
    <property type="entry name" value="DNA_pol3_alpha"/>
    <property type="match status" value="1"/>
</dbReference>
<dbReference type="InterPro" id="IPR040982">
    <property type="entry name" value="DNA_pol3_finger"/>
</dbReference>
<dbReference type="SUPFAM" id="SSF89550">
    <property type="entry name" value="PHP domain-like"/>
    <property type="match status" value="1"/>
</dbReference>
<gene>
    <name evidence="9" type="primary">dnaE</name>
    <name evidence="9" type="ORF">ACFQDM_17900</name>
</gene>
<keyword evidence="6" id="KW-0239">DNA-directed DNA polymerase</keyword>
<keyword evidence="3 9" id="KW-0808">Transferase</keyword>
<dbReference type="InterPro" id="IPR003141">
    <property type="entry name" value="Pol/His_phosphatase_N"/>
</dbReference>
<dbReference type="NCBIfam" id="NF004226">
    <property type="entry name" value="PRK05673.1"/>
    <property type="match status" value="1"/>
</dbReference>
<dbReference type="InterPro" id="IPR011708">
    <property type="entry name" value="DNA_pol3_alpha_NTPase_dom"/>
</dbReference>
<dbReference type="Pfam" id="PF14579">
    <property type="entry name" value="HHH_6"/>
    <property type="match status" value="1"/>
</dbReference>
<dbReference type="SUPFAM" id="SSF160975">
    <property type="entry name" value="AF1531-like"/>
    <property type="match status" value="1"/>
</dbReference>
<dbReference type="CDD" id="cd04485">
    <property type="entry name" value="DnaE_OBF"/>
    <property type="match status" value="1"/>
</dbReference>
<organism evidence="9 10">
    <name type="scientific">Ponticaulis profundi</name>
    <dbReference type="NCBI Taxonomy" id="2665222"/>
    <lineage>
        <taxon>Bacteria</taxon>
        <taxon>Pseudomonadati</taxon>
        <taxon>Pseudomonadota</taxon>
        <taxon>Alphaproteobacteria</taxon>
        <taxon>Hyphomonadales</taxon>
        <taxon>Hyphomonadaceae</taxon>
        <taxon>Ponticaulis</taxon>
    </lineage>
</organism>
<dbReference type="InterPro" id="IPR041931">
    <property type="entry name" value="DNA_pol3_alpha_thumb_dom"/>
</dbReference>
<dbReference type="InterPro" id="IPR004805">
    <property type="entry name" value="DnaE2/DnaE/PolC"/>
</dbReference>
<keyword evidence="4 9" id="KW-0548">Nucleotidyltransferase</keyword>
<evidence type="ECO:0000256" key="7">
    <source>
        <dbReference type="ARBA" id="ARBA00049244"/>
    </source>
</evidence>
<evidence type="ECO:0000256" key="5">
    <source>
        <dbReference type="ARBA" id="ARBA00022705"/>
    </source>
</evidence>
<protein>
    <recommendedName>
        <fullName evidence="2">DNA polymerase III subunit alpha</fullName>
        <ecNumber evidence="1">2.7.7.7</ecNumber>
    </recommendedName>
</protein>
<dbReference type="SMART" id="SM00481">
    <property type="entry name" value="POLIIIAc"/>
    <property type="match status" value="1"/>
</dbReference>
<evidence type="ECO:0000256" key="6">
    <source>
        <dbReference type="ARBA" id="ARBA00022932"/>
    </source>
</evidence>
<dbReference type="RefSeq" id="WP_377381641.1">
    <property type="nucleotide sequence ID" value="NZ_JBHSSW010000066.1"/>
</dbReference>
<evidence type="ECO:0000256" key="2">
    <source>
        <dbReference type="ARBA" id="ARBA00019114"/>
    </source>
</evidence>
<dbReference type="EMBL" id="JBHSSW010000066">
    <property type="protein sequence ID" value="MFC6199951.1"/>
    <property type="molecule type" value="Genomic_DNA"/>
</dbReference>
<feature type="domain" description="Polymerase/histidinol phosphatase N-terminal" evidence="8">
    <location>
        <begin position="11"/>
        <end position="78"/>
    </location>
</feature>
<dbReference type="Pfam" id="PF17657">
    <property type="entry name" value="DNA_pol3_finger"/>
    <property type="match status" value="1"/>
</dbReference>
<name>A0ABW1SE54_9PROT</name>
<evidence type="ECO:0000256" key="3">
    <source>
        <dbReference type="ARBA" id="ARBA00022679"/>
    </source>
</evidence>
<accession>A0ABW1SE54</accession>
<keyword evidence="5" id="KW-0235">DNA replication</keyword>
<dbReference type="InterPro" id="IPR016195">
    <property type="entry name" value="Pol/histidinol_Pase-like"/>
</dbReference>
<dbReference type="Pfam" id="PF02811">
    <property type="entry name" value="PHP"/>
    <property type="match status" value="1"/>
</dbReference>
<evidence type="ECO:0000313" key="10">
    <source>
        <dbReference type="Proteomes" id="UP001596303"/>
    </source>
</evidence>
<evidence type="ECO:0000256" key="4">
    <source>
        <dbReference type="ARBA" id="ARBA00022695"/>
    </source>
</evidence>
<sequence length="1141" mass="125883">MSDTLRKTSFIHLGVRSAFSLLESMITSKALIGWAGDHLVPAIGFTDHNNLFGALEISEGLAGIGVQPIVGCAFDVLPPGHDAETYRLAIYAQDVTGYERLMALSSFAYLESANGVPVLNEAHVFENTDGLIALSGGAWGAAGKAACRGKADQVKASLQRLSDAYPGRCYVEIQRHDEPEEIESEPFLVDAAYELDLPLIATQDARFLKRSDHAAHDALMCIRNGNYVGQTERYRITAEHYLKTEAEMVTLFNDLPEAIENTVELAQRCAVRPRLRAPILPAFDGGFGRSEADELRAQANEGLQNRIKMADTIYGTEAEYQERLDFELSIIEKMGFPGYFLIVSDFIKWAKEQGIPVGPGRGSGAGSLVAWSLLITDLDPLRFGLLFERFLNPERISMPDFDVDFCQERRGEVIRYVRDKYGEASVASIITFGTLQAKAVVRDVGRVMQMPYGQVDRLSKLIPFNPAKPPKLSDAIDDEPKFQEEIDRDPLVGEMLDTALALEGLYRNAGTHAAGVVIGDRPLVQLTPLYRDPRSDLPATQLNMKWAEQAGLVKFDFLGLKTLTVVQRALNFLDKTEETMPSEWRLYDDQKSYDLMSNGDTLGVFQLEGQGMRDTLKKVRPGSIEDVIAIISLYRPGPMDNIPRFVDVKFGREDADYYHPLLKPILEETYGVPVYQEQVMRMAQELAGYSLGEADMLRRAMGKKKVEEMVKQRMRFIAGAKEKDVPEKQASHIFDVMEKFAGYGFNKSHAAAYAAISYQTAYLKANHPIEFLAASMSLDIQNTDKLAAFFQEAKRLDIEVKPPNINESNADFDVRDGAIIYALGAIKGVGLEAMKHVVEIRKSGAFESLHDFAERVDPRHVNRKCMESLAKSGAFDCLESNRARALAAVDVLVATSASAAEDRASSQVSLFGDDAAVIRAPLPKASMWSATTKLDHEFKAVGFYLSGHPLDGLLLAGARDRITLAMDLQEVAREKSSLEMMGIVRARIEKPAMSGGKFAYVTFSDPTGEFEAMVPPETLMEIRDTLEPGSSVVVRIRPRVKEDELRLSVDGAVPIEKASLGAPKGLMVSLEPGMSPELLIEVSKQLARIDTNERGEIQLELRISDGSVAYIRLPGRYAVSTGAAQLLKSSAGVRSVRELAA</sequence>
<evidence type="ECO:0000313" key="9">
    <source>
        <dbReference type="EMBL" id="MFC6199951.1"/>
    </source>
</evidence>
<dbReference type="InterPro" id="IPR029460">
    <property type="entry name" value="DNAPol_HHH"/>
</dbReference>
<dbReference type="GO" id="GO:0003887">
    <property type="term" value="F:DNA-directed DNA polymerase activity"/>
    <property type="evidence" value="ECO:0007669"/>
    <property type="project" value="UniProtKB-EC"/>
</dbReference>
<keyword evidence="10" id="KW-1185">Reference proteome</keyword>
<dbReference type="Gene3D" id="1.10.10.1600">
    <property type="entry name" value="Bacterial DNA polymerase III alpha subunit, thumb domain"/>
    <property type="match status" value="1"/>
</dbReference>
<evidence type="ECO:0000259" key="8">
    <source>
        <dbReference type="SMART" id="SM00481"/>
    </source>
</evidence>
<proteinExistence type="predicted"/>
<dbReference type="Gene3D" id="1.10.150.870">
    <property type="match status" value="1"/>
</dbReference>
<dbReference type="InterPro" id="IPR004013">
    <property type="entry name" value="PHP_dom"/>
</dbReference>
<dbReference type="EC" id="2.7.7.7" evidence="1"/>
<dbReference type="NCBIfam" id="TIGR00594">
    <property type="entry name" value="polc"/>
    <property type="match status" value="1"/>
</dbReference>
<dbReference type="PANTHER" id="PTHR32294">
    <property type="entry name" value="DNA POLYMERASE III SUBUNIT ALPHA"/>
    <property type="match status" value="1"/>
</dbReference>
<comment type="catalytic activity">
    <reaction evidence="7">
        <text>DNA(n) + a 2'-deoxyribonucleoside 5'-triphosphate = DNA(n+1) + diphosphate</text>
        <dbReference type="Rhea" id="RHEA:22508"/>
        <dbReference type="Rhea" id="RHEA-COMP:17339"/>
        <dbReference type="Rhea" id="RHEA-COMP:17340"/>
        <dbReference type="ChEBI" id="CHEBI:33019"/>
        <dbReference type="ChEBI" id="CHEBI:61560"/>
        <dbReference type="ChEBI" id="CHEBI:173112"/>
        <dbReference type="EC" id="2.7.7.7"/>
    </reaction>
</comment>
<reference evidence="10" key="1">
    <citation type="journal article" date="2019" name="Int. J. Syst. Evol. Microbiol.">
        <title>The Global Catalogue of Microorganisms (GCM) 10K type strain sequencing project: providing services to taxonomists for standard genome sequencing and annotation.</title>
        <authorList>
            <consortium name="The Broad Institute Genomics Platform"/>
            <consortium name="The Broad Institute Genome Sequencing Center for Infectious Disease"/>
            <person name="Wu L."/>
            <person name="Ma J."/>
        </authorList>
    </citation>
    <scope>NUCLEOTIDE SEQUENCE [LARGE SCALE GENOMIC DNA]</scope>
    <source>
        <strain evidence="10">CGMCC-1.15741</strain>
    </source>
</reference>